<comment type="subcellular location">
    <subcellularLocation>
        <location evidence="1">Cell membrane</location>
        <topology evidence="1">Peripheral membrane protein</topology>
    </subcellularLocation>
</comment>
<dbReference type="Proteomes" id="UP000185744">
    <property type="component" value="Unassembled WGS sequence"/>
</dbReference>
<dbReference type="AlphaFoldDB" id="A0A1Q6DSZ5"/>
<dbReference type="NCBIfam" id="NF010167">
    <property type="entry name" value="PRK13648.1"/>
    <property type="match status" value="2"/>
</dbReference>
<dbReference type="CDD" id="cd03225">
    <property type="entry name" value="ABC_cobalt_CbiO_domain1"/>
    <property type="match status" value="2"/>
</dbReference>
<dbReference type="GO" id="GO:0043190">
    <property type="term" value="C:ATP-binding cassette (ABC) transporter complex"/>
    <property type="evidence" value="ECO:0007669"/>
    <property type="project" value="TreeGrafter"/>
</dbReference>
<accession>A0A1Q6DSZ5</accession>
<evidence type="ECO:0000256" key="3">
    <source>
        <dbReference type="ARBA" id="ARBA00022448"/>
    </source>
</evidence>
<evidence type="ECO:0000256" key="5">
    <source>
        <dbReference type="ARBA" id="ARBA00022840"/>
    </source>
</evidence>
<keyword evidence="3" id="KW-0813">Transport</keyword>
<dbReference type="PANTHER" id="PTHR43553:SF24">
    <property type="entry name" value="ENERGY-COUPLING FACTOR TRANSPORTER ATP-BINDING PROTEIN ECFA1"/>
    <property type="match status" value="1"/>
</dbReference>
<name>A0A1Q6DSZ5_METT1</name>
<dbReference type="GO" id="GO:0042626">
    <property type="term" value="F:ATPase-coupled transmembrane transporter activity"/>
    <property type="evidence" value="ECO:0007669"/>
    <property type="project" value="TreeGrafter"/>
</dbReference>
<organism evidence="8 9">
    <name type="scientific">Methanohalarchaeum thermophilum</name>
    <dbReference type="NCBI Taxonomy" id="1903181"/>
    <lineage>
        <taxon>Archaea</taxon>
        <taxon>Methanobacteriati</taxon>
        <taxon>Methanobacteriota</taxon>
        <taxon>Methanonatronarchaeia</taxon>
        <taxon>Methanonatronarchaeales</taxon>
        <taxon>Methanonatronarchaeaceae</taxon>
        <taxon>Candidatus Methanohalarchaeum</taxon>
    </lineage>
</organism>
<feature type="domain" description="ABC transporter" evidence="7">
    <location>
        <begin position="302"/>
        <end position="534"/>
    </location>
</feature>
<keyword evidence="5" id="KW-0067">ATP-binding</keyword>
<evidence type="ECO:0000256" key="6">
    <source>
        <dbReference type="ARBA" id="ARBA00025157"/>
    </source>
</evidence>
<dbReference type="PROSITE" id="PS50893">
    <property type="entry name" value="ABC_TRANSPORTER_2"/>
    <property type="match status" value="2"/>
</dbReference>
<dbReference type="Gene3D" id="3.40.50.300">
    <property type="entry name" value="P-loop containing nucleotide triphosphate hydrolases"/>
    <property type="match status" value="2"/>
</dbReference>
<dbReference type="InterPro" id="IPR050095">
    <property type="entry name" value="ECF_ABC_transporter_ATP-bd"/>
</dbReference>
<evidence type="ECO:0000256" key="4">
    <source>
        <dbReference type="ARBA" id="ARBA00022741"/>
    </source>
</evidence>
<evidence type="ECO:0000313" key="9">
    <source>
        <dbReference type="Proteomes" id="UP000185744"/>
    </source>
</evidence>
<dbReference type="PANTHER" id="PTHR43553">
    <property type="entry name" value="HEAVY METAL TRANSPORTER"/>
    <property type="match status" value="1"/>
</dbReference>
<evidence type="ECO:0000313" key="8">
    <source>
        <dbReference type="EMBL" id="OKY77486.1"/>
    </source>
</evidence>
<feature type="domain" description="ABC transporter" evidence="7">
    <location>
        <begin position="7"/>
        <end position="245"/>
    </location>
</feature>
<dbReference type="InterPro" id="IPR015856">
    <property type="entry name" value="ABC_transpr_CbiO/EcfA_su"/>
</dbReference>
<dbReference type="Pfam" id="PF00005">
    <property type="entry name" value="ABC_tran"/>
    <property type="match status" value="2"/>
</dbReference>
<comment type="caution">
    <text evidence="8">The sequence shown here is derived from an EMBL/GenBank/DDBJ whole genome shotgun (WGS) entry which is preliminary data.</text>
</comment>
<dbReference type="GO" id="GO:0005524">
    <property type="term" value="F:ATP binding"/>
    <property type="evidence" value="ECO:0007669"/>
    <property type="project" value="UniProtKB-KW"/>
</dbReference>
<evidence type="ECO:0000259" key="7">
    <source>
        <dbReference type="PROSITE" id="PS50893"/>
    </source>
</evidence>
<dbReference type="InterPro" id="IPR003439">
    <property type="entry name" value="ABC_transporter-like_ATP-bd"/>
</dbReference>
<keyword evidence="4" id="KW-0547">Nucleotide-binding</keyword>
<evidence type="ECO:0000256" key="1">
    <source>
        <dbReference type="ARBA" id="ARBA00004202"/>
    </source>
</evidence>
<dbReference type="InterPro" id="IPR003593">
    <property type="entry name" value="AAA+_ATPase"/>
</dbReference>
<sequence>MVIMYLIEVNDLSFAYEGSCEPAIKDINFRLKEGEILAIVGGKESGKTTLCQAINGLIPHYHEGEYNGSVKINGVDLREVSFDELSKKVGYLFQEPSDQLIGRTVEEDVSFGAINQGFGKDVVAKRVGESLSLTNLEGYEERDVDKLSGGETKKLALAGLLATGNEILVMDEPTRELDPEERKNLVEVIKDLRERGKTIIYSTKKIELIEHSDKLLLLDNGDIVDKKQTDRLCYDLNKLMDLGLRPNQKHRTLSYICSKDGEKRGIDFLSDFEIALRELNDMKTDFSFSSFGDRGSGKKRVIEVSGLEYSYNSKRVLDGVHLDVYESEYLGLAGSNGSGKTTFAKLLAGLLDPDKGVIRYNTQDIGELGQEELSKRIGYVFQNPDDQIFNRTVEDEVIFSLRRRKDIEEDVQEKSESLLREFNLYQVKEEFPFNLCFSERKRLVTAAIAAMDPRVIVLDEPFSGLDQNEKENIEEILIELKRKGKTIVHISHDLGYLAKRCDRLAVFNNGKIDLKEDIRETFGDEELLSDSNLKQPFAPKLSSSIGTKEIILTTKEIKKSINL</sequence>
<dbReference type="SUPFAM" id="SSF52540">
    <property type="entry name" value="P-loop containing nucleoside triphosphate hydrolases"/>
    <property type="match status" value="2"/>
</dbReference>
<dbReference type="GO" id="GO:0016887">
    <property type="term" value="F:ATP hydrolysis activity"/>
    <property type="evidence" value="ECO:0007669"/>
    <property type="project" value="InterPro"/>
</dbReference>
<proteinExistence type="inferred from homology"/>
<protein>
    <submittedName>
        <fullName evidence="8">ABC-type glutathione transport system ATPase component with duplicated ATPase domain</fullName>
    </submittedName>
</protein>
<comment type="similarity">
    <text evidence="2">Belongs to the ABC transporter superfamily.</text>
</comment>
<dbReference type="STRING" id="1903181.BTN85_2137"/>
<dbReference type="InParanoid" id="A0A1Q6DSZ5"/>
<keyword evidence="9" id="KW-1185">Reference proteome</keyword>
<dbReference type="InterPro" id="IPR027417">
    <property type="entry name" value="P-loop_NTPase"/>
</dbReference>
<dbReference type="SMART" id="SM00382">
    <property type="entry name" value="AAA"/>
    <property type="match status" value="2"/>
</dbReference>
<evidence type="ECO:0000256" key="2">
    <source>
        <dbReference type="ARBA" id="ARBA00005417"/>
    </source>
</evidence>
<reference evidence="8" key="1">
    <citation type="submission" date="2016-12" db="EMBL/GenBank/DDBJ databases">
        <title>Discovery of methanogenic haloarchaea.</title>
        <authorList>
            <person name="Sorokin D.Y."/>
            <person name="Makarova K.S."/>
            <person name="Abbas B."/>
            <person name="Ferrer M."/>
            <person name="Golyshin P.N."/>
        </authorList>
    </citation>
    <scope>NUCLEOTIDE SEQUENCE [LARGE SCALE GENOMIC DNA]</scope>
    <source>
        <strain evidence="8">HMET1</strain>
    </source>
</reference>
<gene>
    <name evidence="8" type="ORF">BTN85_2137</name>
</gene>
<dbReference type="EMBL" id="MSDW01000002">
    <property type="protein sequence ID" value="OKY77486.1"/>
    <property type="molecule type" value="Genomic_DNA"/>
</dbReference>
<comment type="function">
    <text evidence="6">Probably part of an ABC transporter complex. Responsible for energy coupling to the transport system.</text>
</comment>